<proteinExistence type="inferred from homology"/>
<dbReference type="PANTHER" id="PTHR30097:SF4">
    <property type="entry name" value="SLR6042 PROTEIN"/>
    <property type="match status" value="1"/>
</dbReference>
<name>A0ABU1TAA3_9SPHI</name>
<dbReference type="InterPro" id="IPR006143">
    <property type="entry name" value="RND_pump_MFP"/>
</dbReference>
<dbReference type="Gene3D" id="2.40.50.100">
    <property type="match status" value="1"/>
</dbReference>
<dbReference type="Gene3D" id="2.40.420.20">
    <property type="match status" value="1"/>
</dbReference>
<keyword evidence="2" id="KW-0813">Transport</keyword>
<comment type="caution">
    <text evidence="3">The sequence shown here is derived from an EMBL/GenBank/DDBJ whole genome shotgun (WGS) entry which is preliminary data.</text>
</comment>
<dbReference type="RefSeq" id="WP_310095265.1">
    <property type="nucleotide sequence ID" value="NZ_JAVDUU010000002.1"/>
</dbReference>
<dbReference type="PANTHER" id="PTHR30097">
    <property type="entry name" value="CATION EFFLUX SYSTEM PROTEIN CUSB"/>
    <property type="match status" value="1"/>
</dbReference>
<dbReference type="SUPFAM" id="SSF111369">
    <property type="entry name" value="HlyD-like secretion proteins"/>
    <property type="match status" value="1"/>
</dbReference>
<dbReference type="Gene3D" id="1.10.287.470">
    <property type="entry name" value="Helix hairpin bin"/>
    <property type="match status" value="1"/>
</dbReference>
<sequence length="389" mass="43075">MNPTIKTYIHQSAIMLVTLALFSCGYQPDKTETKTAETAAKTNSTTVTLTDAQLKTAGIDTGHAGKRAVATTLKVTGAIDVPPQNMVSISFPMGGYLKSSQLLPGMHVSRGETIALMEDQQFIQLQQDYLTAKAKLNYAQKDFERQRDLNQSKANSDKIFQQAQADYESQKILVSALAEKLRLIGLNPAKVTDGNITRSAAVRSPIDGYVSKVNVNIGKYVNPSDVLFEIVDPRDIHLALDVFEKDVPLLHNGQKVIAYTNSSPDKKYICKIVLIGKDLTDQRKTEVHCHFEQYDKNLLPGTFMNAEIEVTENNALTLPEEAIVNYENKSYAFKVKGKNSFEMMEVKTGIIKDGFVELSASSAELRSQIFVTKGAYSLLMKMKNTGEDE</sequence>
<organism evidence="3 4">
    <name type="scientific">Mucilaginibacter pocheonensis</name>
    <dbReference type="NCBI Taxonomy" id="398050"/>
    <lineage>
        <taxon>Bacteria</taxon>
        <taxon>Pseudomonadati</taxon>
        <taxon>Bacteroidota</taxon>
        <taxon>Sphingobacteriia</taxon>
        <taxon>Sphingobacteriales</taxon>
        <taxon>Sphingobacteriaceae</taxon>
        <taxon>Mucilaginibacter</taxon>
    </lineage>
</organism>
<dbReference type="InterPro" id="IPR051909">
    <property type="entry name" value="MFP_Cation_Efflux"/>
</dbReference>
<accession>A0ABU1TAA3</accession>
<reference evidence="3 4" key="1">
    <citation type="submission" date="2023-07" db="EMBL/GenBank/DDBJ databases">
        <title>Sorghum-associated microbial communities from plants grown in Nebraska, USA.</title>
        <authorList>
            <person name="Schachtman D."/>
        </authorList>
    </citation>
    <scope>NUCLEOTIDE SEQUENCE [LARGE SCALE GENOMIC DNA]</scope>
    <source>
        <strain evidence="3 4">3262</strain>
    </source>
</reference>
<gene>
    <name evidence="3" type="ORF">J2W55_002110</name>
</gene>
<evidence type="ECO:0000256" key="2">
    <source>
        <dbReference type="ARBA" id="ARBA00022448"/>
    </source>
</evidence>
<evidence type="ECO:0000313" key="4">
    <source>
        <dbReference type="Proteomes" id="UP001247620"/>
    </source>
</evidence>
<dbReference type="Gene3D" id="2.40.30.170">
    <property type="match status" value="1"/>
</dbReference>
<comment type="similarity">
    <text evidence="1">Belongs to the membrane fusion protein (MFP) (TC 8.A.1) family.</text>
</comment>
<keyword evidence="4" id="KW-1185">Reference proteome</keyword>
<dbReference type="PROSITE" id="PS51257">
    <property type="entry name" value="PROKAR_LIPOPROTEIN"/>
    <property type="match status" value="1"/>
</dbReference>
<dbReference type="EMBL" id="JAVDUU010000002">
    <property type="protein sequence ID" value="MDR6942268.1"/>
    <property type="molecule type" value="Genomic_DNA"/>
</dbReference>
<protein>
    <submittedName>
        <fullName evidence="3">Cobalt-zinc-cadmium efflux system membrane fusion protein</fullName>
    </submittedName>
</protein>
<dbReference type="Proteomes" id="UP001247620">
    <property type="component" value="Unassembled WGS sequence"/>
</dbReference>
<evidence type="ECO:0000256" key="1">
    <source>
        <dbReference type="ARBA" id="ARBA00009477"/>
    </source>
</evidence>
<dbReference type="NCBIfam" id="TIGR01730">
    <property type="entry name" value="RND_mfp"/>
    <property type="match status" value="1"/>
</dbReference>
<evidence type="ECO:0000313" key="3">
    <source>
        <dbReference type="EMBL" id="MDR6942268.1"/>
    </source>
</evidence>